<reference evidence="3 4" key="1">
    <citation type="journal article" date="2016" name="Nat. Commun.">
        <title>Thousands of microbial genomes shed light on interconnected biogeochemical processes in an aquifer system.</title>
        <authorList>
            <person name="Anantharaman K."/>
            <person name="Brown C.T."/>
            <person name="Hug L.A."/>
            <person name="Sharon I."/>
            <person name="Castelle C.J."/>
            <person name="Probst A.J."/>
            <person name="Thomas B.C."/>
            <person name="Singh A."/>
            <person name="Wilkins M.J."/>
            <person name="Karaoz U."/>
            <person name="Brodie E.L."/>
            <person name="Williams K.H."/>
            <person name="Hubbard S.S."/>
            <person name="Banfield J.F."/>
        </authorList>
    </citation>
    <scope>NUCLEOTIDE SEQUENCE [LARGE SCALE GENOMIC DNA]</scope>
</reference>
<dbReference type="Pfam" id="PF00574">
    <property type="entry name" value="CLP_protease"/>
    <property type="match status" value="1"/>
</dbReference>
<accession>A0A1G2DFN4</accession>
<dbReference type="PRINTS" id="PR00127">
    <property type="entry name" value="CLPPROTEASEP"/>
</dbReference>
<organism evidence="3 4">
    <name type="scientific">Candidatus Lloydbacteria bacterium RIFCSPHIGHO2_02_FULL_54_17</name>
    <dbReference type="NCBI Taxonomy" id="1798664"/>
    <lineage>
        <taxon>Bacteria</taxon>
        <taxon>Candidatus Lloydiibacteriota</taxon>
    </lineage>
</organism>
<dbReference type="STRING" id="1798664.A3C93_04315"/>
<dbReference type="InterPro" id="IPR023562">
    <property type="entry name" value="ClpP/TepA"/>
</dbReference>
<sequence length="214" mass="24067">MTKPKQGEMKRSVGLDLADECEDRLRSRGIFILDGDEVNTLESGLFYRELLFLVSNGWPKGEPIWVILNSPGGHASQCFAICDTIRSFIREGYTINIFCLGHVASAATIILQTATRRYSAPNTRFLVHQVRQQHVFLEEEVSQGEERVAEMVRINAQACAIIADRVGMDLQDLLAKVKKTDLWLNAEEALKFGKNGLIDEICPAFPFLDVLKRP</sequence>
<comment type="similarity">
    <text evidence="1 2">Belongs to the peptidase S14 family.</text>
</comment>
<dbReference type="InterPro" id="IPR029045">
    <property type="entry name" value="ClpP/crotonase-like_dom_sf"/>
</dbReference>
<comment type="caution">
    <text evidence="3">The sequence shown here is derived from an EMBL/GenBank/DDBJ whole genome shotgun (WGS) entry which is preliminary data.</text>
</comment>
<proteinExistence type="inferred from homology"/>
<dbReference type="GO" id="GO:0004176">
    <property type="term" value="F:ATP-dependent peptidase activity"/>
    <property type="evidence" value="ECO:0007669"/>
    <property type="project" value="InterPro"/>
</dbReference>
<dbReference type="Proteomes" id="UP000178636">
    <property type="component" value="Unassembled WGS sequence"/>
</dbReference>
<dbReference type="PANTHER" id="PTHR10381:SF11">
    <property type="entry name" value="ATP-DEPENDENT CLP PROTEASE PROTEOLYTIC SUBUNIT, MITOCHONDRIAL"/>
    <property type="match status" value="1"/>
</dbReference>
<evidence type="ECO:0000256" key="2">
    <source>
        <dbReference type="RuleBase" id="RU003567"/>
    </source>
</evidence>
<dbReference type="Gene3D" id="3.90.226.10">
    <property type="entry name" value="2-enoyl-CoA Hydratase, Chain A, domain 1"/>
    <property type="match status" value="1"/>
</dbReference>
<dbReference type="EMBL" id="MHLO01000031">
    <property type="protein sequence ID" value="OGZ11608.1"/>
    <property type="molecule type" value="Genomic_DNA"/>
</dbReference>
<dbReference type="InterPro" id="IPR001907">
    <property type="entry name" value="ClpP"/>
</dbReference>
<protein>
    <recommendedName>
        <fullName evidence="2">ATP-dependent Clp protease proteolytic subunit</fullName>
    </recommendedName>
</protein>
<gene>
    <name evidence="3" type="ORF">A3C93_04315</name>
</gene>
<dbReference type="SUPFAM" id="SSF52096">
    <property type="entry name" value="ClpP/crotonase"/>
    <property type="match status" value="1"/>
</dbReference>
<dbReference type="GO" id="GO:0009368">
    <property type="term" value="C:endopeptidase Clp complex"/>
    <property type="evidence" value="ECO:0007669"/>
    <property type="project" value="TreeGrafter"/>
</dbReference>
<evidence type="ECO:0000256" key="1">
    <source>
        <dbReference type="ARBA" id="ARBA00007039"/>
    </source>
</evidence>
<dbReference type="PANTHER" id="PTHR10381">
    <property type="entry name" value="ATP-DEPENDENT CLP PROTEASE PROTEOLYTIC SUBUNIT"/>
    <property type="match status" value="1"/>
</dbReference>
<dbReference type="GO" id="GO:0006515">
    <property type="term" value="P:protein quality control for misfolded or incompletely synthesized proteins"/>
    <property type="evidence" value="ECO:0007669"/>
    <property type="project" value="TreeGrafter"/>
</dbReference>
<dbReference type="AlphaFoldDB" id="A0A1G2DFN4"/>
<evidence type="ECO:0000313" key="3">
    <source>
        <dbReference type="EMBL" id="OGZ11608.1"/>
    </source>
</evidence>
<evidence type="ECO:0000313" key="4">
    <source>
        <dbReference type="Proteomes" id="UP000178636"/>
    </source>
</evidence>
<dbReference type="GO" id="GO:0051117">
    <property type="term" value="F:ATPase binding"/>
    <property type="evidence" value="ECO:0007669"/>
    <property type="project" value="TreeGrafter"/>
</dbReference>
<name>A0A1G2DFN4_9BACT</name>
<dbReference type="GO" id="GO:0004252">
    <property type="term" value="F:serine-type endopeptidase activity"/>
    <property type="evidence" value="ECO:0007669"/>
    <property type="project" value="InterPro"/>
</dbReference>